<protein>
    <submittedName>
        <fullName evidence="1">Uncharacterized protein</fullName>
    </submittedName>
</protein>
<dbReference type="InParanoid" id="M0D9Q5"/>
<dbReference type="EMBL" id="AOIV01000021">
    <property type="protein sequence ID" value="ELZ31447.1"/>
    <property type="molecule type" value="Genomic_DNA"/>
</dbReference>
<organism evidence="1 2">
    <name type="scientific">Halogeometricum pallidum JCM 14848</name>
    <dbReference type="NCBI Taxonomy" id="1227487"/>
    <lineage>
        <taxon>Archaea</taxon>
        <taxon>Methanobacteriati</taxon>
        <taxon>Methanobacteriota</taxon>
        <taxon>Stenosarchaea group</taxon>
        <taxon>Halobacteria</taxon>
        <taxon>Halobacteriales</taxon>
        <taxon>Haloferacaceae</taxon>
        <taxon>Halogeometricum</taxon>
    </lineage>
</organism>
<gene>
    <name evidence="1" type="ORF">C474_09107</name>
</gene>
<evidence type="ECO:0000313" key="1">
    <source>
        <dbReference type="EMBL" id="ELZ31447.1"/>
    </source>
</evidence>
<name>M0D9Q5_HALPD</name>
<comment type="caution">
    <text evidence="1">The sequence shown here is derived from an EMBL/GenBank/DDBJ whole genome shotgun (WGS) entry which is preliminary data.</text>
</comment>
<reference evidence="1 2" key="1">
    <citation type="journal article" date="2014" name="PLoS Genet.">
        <title>Phylogenetically driven sequencing of extremely halophilic archaea reveals strategies for static and dynamic osmo-response.</title>
        <authorList>
            <person name="Becker E.A."/>
            <person name="Seitzer P.M."/>
            <person name="Tritt A."/>
            <person name="Larsen D."/>
            <person name="Krusor M."/>
            <person name="Yao A.I."/>
            <person name="Wu D."/>
            <person name="Madern D."/>
            <person name="Eisen J.A."/>
            <person name="Darling A.E."/>
            <person name="Facciotti M.T."/>
        </authorList>
    </citation>
    <scope>NUCLEOTIDE SEQUENCE [LARGE SCALE GENOMIC DNA]</scope>
    <source>
        <strain evidence="1 2">JCM 14848</strain>
    </source>
</reference>
<dbReference type="AlphaFoldDB" id="M0D9Q5"/>
<keyword evidence="2" id="KW-1185">Reference proteome</keyword>
<dbReference type="Proteomes" id="UP000011513">
    <property type="component" value="Unassembled WGS sequence"/>
</dbReference>
<proteinExistence type="predicted"/>
<evidence type="ECO:0000313" key="2">
    <source>
        <dbReference type="Proteomes" id="UP000011513"/>
    </source>
</evidence>
<sequence>MCVFSGTKAAAGGVGVRLQEAANRFDGDTTVSAVLFASIGEGCIVIRFGREQHLARSYTDTPERG</sequence>
<accession>M0D9Q5</accession>